<dbReference type="Gene3D" id="2.30.180.10">
    <property type="entry name" value="FAS1 domain"/>
    <property type="match status" value="2"/>
</dbReference>
<dbReference type="Pfam" id="PF02469">
    <property type="entry name" value="Fasciclin"/>
    <property type="match status" value="1"/>
</dbReference>
<evidence type="ECO:0000259" key="1">
    <source>
        <dbReference type="PROSITE" id="PS50213"/>
    </source>
</evidence>
<dbReference type="AlphaFoldDB" id="A0A1A9I3I1"/>
<name>A0A1A9I3I1_9BACT</name>
<sequence>MPADTSSQPGLAATITADADYSLYNEVIKKSGYSDTLNNKKMAMTLFVPTNAAVKAAINLLSGGAVPLDAPDAVFTGFIQSANFPANLANGLVKYNTVPQSVDVTTLSATGFNFMYPTMINPAPQLSALARLSVFLSKTGTFSYVNNVPVTGAKKEAGNGVYYPTGAVVMPPQRVLWQRISEAPDLTYLKAAVERADSGLNAQDAKDPEKSMVALFSSFGPNITLLAPTDAVFKTTLTGLIYQKLALAGVPAAAAIEQATAIASTPAVFTNPTVINILTAQTIRGLLAYHIVGATYFTNNFPSAETDIPTLLSLALGAEAPKLKIRASFTGPSVSTLTVKGAVNPAPANVIINPLPEPNGSSDQFYVNGTLHKIDQILLPLQL</sequence>
<dbReference type="EMBL" id="CP015772">
    <property type="protein sequence ID" value="ANH81241.1"/>
    <property type="molecule type" value="Genomic_DNA"/>
</dbReference>
<keyword evidence="3" id="KW-1185">Reference proteome</keyword>
<feature type="domain" description="FAS1" evidence="1">
    <location>
        <begin position="8"/>
        <end position="169"/>
    </location>
</feature>
<feature type="domain" description="FAS1" evidence="1">
    <location>
        <begin position="173"/>
        <end position="378"/>
    </location>
</feature>
<dbReference type="InterPro" id="IPR036378">
    <property type="entry name" value="FAS1_dom_sf"/>
</dbReference>
<dbReference type="SUPFAM" id="SSF82153">
    <property type="entry name" value="FAS1 domain"/>
    <property type="match status" value="2"/>
</dbReference>
<dbReference type="InterPro" id="IPR000782">
    <property type="entry name" value="FAS1_domain"/>
</dbReference>
<accession>A0A1A9I3I1</accession>
<dbReference type="PROSITE" id="PS50213">
    <property type="entry name" value="FAS1"/>
    <property type="match status" value="2"/>
</dbReference>
<gene>
    <name evidence="2" type="ORF">A8C56_09810</name>
</gene>
<dbReference type="STRING" id="1176587.A8C56_09810"/>
<protein>
    <recommendedName>
        <fullName evidence="1">FAS1 domain-containing protein</fullName>
    </recommendedName>
</protein>
<dbReference type="InterPro" id="IPR050904">
    <property type="entry name" value="Adhesion/Biosynth-related"/>
</dbReference>
<dbReference type="KEGG" id="nia:A8C56_09810"/>
<organism evidence="2 3">
    <name type="scientific">Niabella ginsenosidivorans</name>
    <dbReference type="NCBI Taxonomy" id="1176587"/>
    <lineage>
        <taxon>Bacteria</taxon>
        <taxon>Pseudomonadati</taxon>
        <taxon>Bacteroidota</taxon>
        <taxon>Chitinophagia</taxon>
        <taxon>Chitinophagales</taxon>
        <taxon>Chitinophagaceae</taxon>
        <taxon>Niabella</taxon>
    </lineage>
</organism>
<proteinExistence type="predicted"/>
<dbReference type="PANTHER" id="PTHR10900:SF77">
    <property type="entry name" value="FI19380P1"/>
    <property type="match status" value="1"/>
</dbReference>
<dbReference type="PANTHER" id="PTHR10900">
    <property type="entry name" value="PERIOSTIN-RELATED"/>
    <property type="match status" value="1"/>
</dbReference>
<evidence type="ECO:0000313" key="3">
    <source>
        <dbReference type="Proteomes" id="UP000077667"/>
    </source>
</evidence>
<evidence type="ECO:0000313" key="2">
    <source>
        <dbReference type="EMBL" id="ANH81241.1"/>
    </source>
</evidence>
<dbReference type="Proteomes" id="UP000077667">
    <property type="component" value="Chromosome"/>
</dbReference>
<reference evidence="2 3" key="1">
    <citation type="submission" date="2016-05" db="EMBL/GenBank/DDBJ databases">
        <title>Niabella ginsenosidivorans BS26 whole genome sequencing.</title>
        <authorList>
            <person name="Im W.T."/>
            <person name="Siddiqi M.Z."/>
        </authorList>
    </citation>
    <scope>NUCLEOTIDE SEQUENCE [LARGE SCALE GENOMIC DNA]</scope>
    <source>
        <strain evidence="2 3">BS26</strain>
    </source>
</reference>